<feature type="region of interest" description="Disordered" evidence="1">
    <location>
        <begin position="46"/>
        <end position="178"/>
    </location>
</feature>
<dbReference type="EMBL" id="WJXB01000001">
    <property type="protein sequence ID" value="MRN51502.1"/>
    <property type="molecule type" value="Genomic_DNA"/>
</dbReference>
<name>A0A7X2KZB3_9BACL</name>
<dbReference type="RefSeq" id="WP_154116121.1">
    <property type="nucleotide sequence ID" value="NZ_WJXB01000001.1"/>
</dbReference>
<dbReference type="Gene3D" id="2.170.130.30">
    <property type="match status" value="1"/>
</dbReference>
<feature type="compositionally biased region" description="Polar residues" evidence="1">
    <location>
        <begin position="151"/>
        <end position="162"/>
    </location>
</feature>
<accession>A0A7X2KZB3</accession>
<dbReference type="Proteomes" id="UP000463051">
    <property type="component" value="Unassembled WGS sequence"/>
</dbReference>
<comment type="caution">
    <text evidence="3">The sequence shown here is derived from an EMBL/GenBank/DDBJ whole genome shotgun (WGS) entry which is preliminary data.</text>
</comment>
<dbReference type="Pfam" id="PF14478">
    <property type="entry name" value="DUF4430"/>
    <property type="match status" value="1"/>
</dbReference>
<evidence type="ECO:0000313" key="3">
    <source>
        <dbReference type="EMBL" id="MRN51502.1"/>
    </source>
</evidence>
<sequence>MSKQASRVYTLLTVLLIALVLVVGCSSGEPQASGSQTTLNVSDNLESSAAEAGAGAPASEPPATGANASAQAAAAGEGTAQPSAAAPSGKPAAASGPESTPAPAGTTPAATPSSAAGNAGSASKASPEADHADGSSPSAKGSVPSIAAAQPTATDKPPSTTKPAAAVQPAASVKPAGNAATASTATISIVGDKEFGIIMSATSVNVEEGDTVLDLLKAITRANKMQMEFSGAKGFSYIEGIDNLYEFDHGAESGWMYRVNGEFPSKSAGAYTVKPGDIIDWLYTLDMGKDIGAKRP</sequence>
<evidence type="ECO:0000256" key="1">
    <source>
        <dbReference type="SAM" id="MobiDB-lite"/>
    </source>
</evidence>
<dbReference type="AlphaFoldDB" id="A0A7X2KZB3"/>
<evidence type="ECO:0000313" key="4">
    <source>
        <dbReference type="Proteomes" id="UP000463051"/>
    </source>
</evidence>
<evidence type="ECO:0000259" key="2">
    <source>
        <dbReference type="Pfam" id="PF14478"/>
    </source>
</evidence>
<proteinExistence type="predicted"/>
<protein>
    <submittedName>
        <fullName evidence="3">DUF4430 domain-containing protein</fullName>
    </submittedName>
</protein>
<keyword evidence="4" id="KW-1185">Reference proteome</keyword>
<dbReference type="PROSITE" id="PS51257">
    <property type="entry name" value="PROKAR_LIPOPROTEIN"/>
    <property type="match status" value="1"/>
</dbReference>
<feature type="compositionally biased region" description="Low complexity" evidence="1">
    <location>
        <begin position="46"/>
        <end position="126"/>
    </location>
</feature>
<reference evidence="3 4" key="1">
    <citation type="submission" date="2019-11" db="EMBL/GenBank/DDBJ databases">
        <title>Paenibacillus monticola sp. nov., a novel PGPR strain isolated from mountain sample in China.</title>
        <authorList>
            <person name="Zhao Q."/>
            <person name="Li H.-P."/>
            <person name="Zhang J.-L."/>
        </authorList>
    </citation>
    <scope>NUCLEOTIDE SEQUENCE [LARGE SCALE GENOMIC DNA]</scope>
    <source>
        <strain evidence="3 4">LC-T2</strain>
    </source>
</reference>
<dbReference type="InterPro" id="IPR027954">
    <property type="entry name" value="Transcobalamin-like_C"/>
</dbReference>
<gene>
    <name evidence="3" type="ORF">GJB61_00575</name>
</gene>
<feature type="domain" description="Transcobalamin-like C-terminal" evidence="2">
    <location>
        <begin position="209"/>
        <end position="284"/>
    </location>
</feature>
<organism evidence="3 4">
    <name type="scientific">Paenibacillus monticola</name>
    <dbReference type="NCBI Taxonomy" id="2666075"/>
    <lineage>
        <taxon>Bacteria</taxon>
        <taxon>Bacillati</taxon>
        <taxon>Bacillota</taxon>
        <taxon>Bacilli</taxon>
        <taxon>Bacillales</taxon>
        <taxon>Paenibacillaceae</taxon>
        <taxon>Paenibacillus</taxon>
    </lineage>
</organism>